<dbReference type="PANTHER" id="PTHR43544:SF12">
    <property type="entry name" value="NAD(P)-BINDING ROSSMANN-FOLD SUPERFAMILY PROTEIN"/>
    <property type="match status" value="1"/>
</dbReference>
<gene>
    <name evidence="1" type="ORF">ACHAWO_002342</name>
</gene>
<dbReference type="SUPFAM" id="SSF51735">
    <property type="entry name" value="NAD(P)-binding Rossmann-fold domains"/>
    <property type="match status" value="1"/>
</dbReference>
<name>A0ABD3PY28_9STRA</name>
<dbReference type="InterPro" id="IPR051468">
    <property type="entry name" value="Fungal_SecMetab_SDRs"/>
</dbReference>
<keyword evidence="2" id="KW-1185">Reference proteome</keyword>
<dbReference type="Proteomes" id="UP001530400">
    <property type="component" value="Unassembled WGS sequence"/>
</dbReference>
<dbReference type="PANTHER" id="PTHR43544">
    <property type="entry name" value="SHORT-CHAIN DEHYDROGENASE/REDUCTASE"/>
    <property type="match status" value="1"/>
</dbReference>
<organism evidence="1 2">
    <name type="scientific">Cyclotella atomus</name>
    <dbReference type="NCBI Taxonomy" id="382360"/>
    <lineage>
        <taxon>Eukaryota</taxon>
        <taxon>Sar</taxon>
        <taxon>Stramenopiles</taxon>
        <taxon>Ochrophyta</taxon>
        <taxon>Bacillariophyta</taxon>
        <taxon>Coscinodiscophyceae</taxon>
        <taxon>Thalassiosirophycidae</taxon>
        <taxon>Stephanodiscales</taxon>
        <taxon>Stephanodiscaceae</taxon>
        <taxon>Cyclotella</taxon>
    </lineage>
</organism>
<reference evidence="1 2" key="1">
    <citation type="submission" date="2024-10" db="EMBL/GenBank/DDBJ databases">
        <title>Updated reference genomes for cyclostephanoid diatoms.</title>
        <authorList>
            <person name="Roberts W.R."/>
            <person name="Alverson A.J."/>
        </authorList>
    </citation>
    <scope>NUCLEOTIDE SEQUENCE [LARGE SCALE GENOMIC DNA]</scope>
    <source>
        <strain evidence="1 2">AJA010-31</strain>
    </source>
</reference>
<sequence length="361" mass="39363">MKCLLLVRSLVMPSIKIYRGPIARIPPVFAYFGDDGNIDVGCRILTRLSSSSSFQAPEPPQSHGQPVFPDVVVQNNAGLNDSNAFIRNNDADAVFVVNGASRGIGLQFVKSLLQRAKGKIVACCRSPSTAHDLQIIVSGHPERVRILPLDLEQQSTIDDLGNTITKEYQRVDALFNVAGILGDGITTPGPERTLASIERDWLEKSLAVNAIGPVMLTKALSPLMRTTGRRTITVEGQDGDQIKIDLPQGRPQTIVANLSARVGSISDNRLGGWYSYRLSKSALNQATKTLGLELKRQGTWILALHPGTTDTDLSKPFQKNVQKERLFPVDFTVNSLLDVTESMGDEHSGGYFDWAGKAIPF</sequence>
<dbReference type="InterPro" id="IPR002347">
    <property type="entry name" value="SDR_fam"/>
</dbReference>
<comment type="caution">
    <text evidence="1">The sequence shown here is derived from an EMBL/GenBank/DDBJ whole genome shotgun (WGS) entry which is preliminary data.</text>
</comment>
<dbReference type="PRINTS" id="PR00081">
    <property type="entry name" value="GDHRDH"/>
</dbReference>
<evidence type="ECO:0000313" key="2">
    <source>
        <dbReference type="Proteomes" id="UP001530400"/>
    </source>
</evidence>
<dbReference type="AlphaFoldDB" id="A0ABD3PY28"/>
<proteinExistence type="predicted"/>
<dbReference type="Gene3D" id="3.40.50.720">
    <property type="entry name" value="NAD(P)-binding Rossmann-like Domain"/>
    <property type="match status" value="1"/>
</dbReference>
<accession>A0ABD3PY28</accession>
<evidence type="ECO:0000313" key="1">
    <source>
        <dbReference type="EMBL" id="KAL3792737.1"/>
    </source>
</evidence>
<dbReference type="Pfam" id="PF00106">
    <property type="entry name" value="adh_short"/>
    <property type="match status" value="1"/>
</dbReference>
<dbReference type="EMBL" id="JALLPJ020000421">
    <property type="protein sequence ID" value="KAL3792737.1"/>
    <property type="molecule type" value="Genomic_DNA"/>
</dbReference>
<dbReference type="CDD" id="cd05325">
    <property type="entry name" value="carb_red_sniffer_like_SDR_c"/>
    <property type="match status" value="1"/>
</dbReference>
<protein>
    <submittedName>
        <fullName evidence="1">Uncharacterized protein</fullName>
    </submittedName>
</protein>
<dbReference type="InterPro" id="IPR036291">
    <property type="entry name" value="NAD(P)-bd_dom_sf"/>
</dbReference>